<evidence type="ECO:0000313" key="1">
    <source>
        <dbReference type="EMBL" id="MFC6397221.1"/>
    </source>
</evidence>
<organism evidence="1 2">
    <name type="scientific">Luteococcus sanguinis</name>
    <dbReference type="NCBI Taxonomy" id="174038"/>
    <lineage>
        <taxon>Bacteria</taxon>
        <taxon>Bacillati</taxon>
        <taxon>Actinomycetota</taxon>
        <taxon>Actinomycetes</taxon>
        <taxon>Propionibacteriales</taxon>
        <taxon>Propionibacteriaceae</taxon>
        <taxon>Luteococcus</taxon>
    </lineage>
</organism>
<dbReference type="EMBL" id="JBHSUA010000019">
    <property type="protein sequence ID" value="MFC6397221.1"/>
    <property type="molecule type" value="Genomic_DNA"/>
</dbReference>
<keyword evidence="2" id="KW-1185">Reference proteome</keyword>
<dbReference type="RefSeq" id="WP_343886463.1">
    <property type="nucleotide sequence ID" value="NZ_BAAAKI010000016.1"/>
</dbReference>
<protein>
    <recommendedName>
        <fullName evidence="3">Abi-like protein</fullName>
    </recommendedName>
</protein>
<reference evidence="2" key="1">
    <citation type="journal article" date="2019" name="Int. J. Syst. Evol. Microbiol.">
        <title>The Global Catalogue of Microorganisms (GCM) 10K type strain sequencing project: providing services to taxonomists for standard genome sequencing and annotation.</title>
        <authorList>
            <consortium name="The Broad Institute Genomics Platform"/>
            <consortium name="The Broad Institute Genome Sequencing Center for Infectious Disease"/>
            <person name="Wu L."/>
            <person name="Ma J."/>
        </authorList>
    </citation>
    <scope>NUCLEOTIDE SEQUENCE [LARGE SCALE GENOMIC DNA]</scope>
    <source>
        <strain evidence="2">CGMCC 1.15277</strain>
    </source>
</reference>
<comment type="caution">
    <text evidence="1">The sequence shown here is derived from an EMBL/GenBank/DDBJ whole genome shotgun (WGS) entry which is preliminary data.</text>
</comment>
<name>A0ABW1X231_9ACTN</name>
<sequence>MSTDRQAEEVDLYSALIRVLPPARMATYLTAAKNDSQLAARLYLWNRDLSVAILGDIALLEVALRTAMHDAACTTWGPQWYQVVALDDRSCGQLATAWSHLPNAVTKQPDDPAAPGRLVAQCMFGFWTNLLDKGGYTGREPRRLDVSYEELWLKAFRAAFPGGRLEAKAIRHASGEVEPTFTREWVHSVCKIVNELRNRVAHHEALINGFPMKGQQGVRYTAAEGYAHLELLARMIDRDFASWLAVNSSVHALLGSRPESTVVNQDLPAPTPM</sequence>
<dbReference type="Proteomes" id="UP001596266">
    <property type="component" value="Unassembled WGS sequence"/>
</dbReference>
<gene>
    <name evidence="1" type="ORF">ACFP57_09550</name>
</gene>
<evidence type="ECO:0000313" key="2">
    <source>
        <dbReference type="Proteomes" id="UP001596266"/>
    </source>
</evidence>
<evidence type="ECO:0008006" key="3">
    <source>
        <dbReference type="Google" id="ProtNLM"/>
    </source>
</evidence>
<accession>A0ABW1X231</accession>
<proteinExistence type="predicted"/>